<dbReference type="Gene3D" id="3.40.50.300">
    <property type="entry name" value="P-loop containing nucleotide triphosphate hydrolases"/>
    <property type="match status" value="2"/>
</dbReference>
<proteinExistence type="inferred from homology"/>
<dbReference type="eggNOG" id="COG4987">
    <property type="taxonomic scope" value="Bacteria"/>
</dbReference>
<dbReference type="InterPro" id="IPR046843">
    <property type="entry name" value="LonB_AAA-LID"/>
</dbReference>
<comment type="catalytic activity">
    <reaction evidence="2">
        <text>Hydrolysis of proteins in presence of ATP.</text>
        <dbReference type="EC" id="3.4.21.53"/>
    </reaction>
</comment>
<dbReference type="EMBL" id="FP565575">
    <property type="protein sequence ID" value="CBE68057.1"/>
    <property type="molecule type" value="Genomic_DNA"/>
</dbReference>
<name>D5MMV7_METO1</name>
<dbReference type="Pfam" id="PF13654">
    <property type="entry name" value="AAA_32"/>
    <property type="match status" value="1"/>
</dbReference>
<dbReference type="GO" id="GO:0004176">
    <property type="term" value="F:ATP-dependent peptidase activity"/>
    <property type="evidence" value="ECO:0007669"/>
    <property type="project" value="UniProtKB-UniRule"/>
</dbReference>
<dbReference type="Proteomes" id="UP000006898">
    <property type="component" value="Chromosome"/>
</dbReference>
<dbReference type="PANTHER" id="PTHR10046">
    <property type="entry name" value="ATP DEPENDENT LON PROTEASE FAMILY MEMBER"/>
    <property type="match status" value="1"/>
</dbReference>
<gene>
    <name evidence="6" type="ORF">DAMO_0996</name>
</gene>
<feature type="active site" evidence="2">
    <location>
        <position position="655"/>
    </location>
</feature>
<dbReference type="InterPro" id="IPR014721">
    <property type="entry name" value="Ribsml_uS5_D2-typ_fold_subgr"/>
</dbReference>
<dbReference type="EC" id="3.4.21.53" evidence="2"/>
<dbReference type="InterPro" id="IPR041699">
    <property type="entry name" value="AAA_32"/>
</dbReference>
<evidence type="ECO:0000256" key="4">
    <source>
        <dbReference type="SAM" id="MobiDB-lite"/>
    </source>
</evidence>
<evidence type="ECO:0000256" key="3">
    <source>
        <dbReference type="SAM" id="Coils"/>
    </source>
</evidence>
<dbReference type="Gene3D" id="3.30.230.10">
    <property type="match status" value="1"/>
</dbReference>
<dbReference type="PRINTS" id="PR00830">
    <property type="entry name" value="ENDOLAPTASE"/>
</dbReference>
<dbReference type="SUPFAM" id="SSF52540">
    <property type="entry name" value="P-loop containing nucleoside triphosphate hydrolases"/>
    <property type="match status" value="2"/>
</dbReference>
<comment type="similarity">
    <text evidence="2">Belongs to the peptidase S16 family.</text>
</comment>
<dbReference type="Pfam" id="PF05362">
    <property type="entry name" value="Lon_C"/>
    <property type="match status" value="1"/>
</dbReference>
<dbReference type="InterPro" id="IPR020568">
    <property type="entry name" value="Ribosomal_Su5_D2-typ_SF"/>
</dbReference>
<dbReference type="HOGENOM" id="CLU_014785_0_1_0"/>
<dbReference type="GO" id="GO:0030163">
    <property type="term" value="P:protein catabolic process"/>
    <property type="evidence" value="ECO:0007669"/>
    <property type="project" value="InterPro"/>
</dbReference>
<sequence>MMNPLTPDALRKVCPPESLPFEGTDELTPLEEVVAQDRAVEAITFGVGIRCEGFNLFVLGPAGTGKTTAIKRFLASEAAKLPTPPDWCYVNNFADPQRPRALCLPPGRAHLFQADCERLLAELKTGVPRAFESEAYEQNRQIILEELQKQTSDELEALRKRAEALGFGLAKTASGFMIVPMLRGKPLKPEGFEGLDEETRQQVTLRMEEVQKDLAATRRRIRDLEREAKNRLDGIDREVATSAVDHLIEEVKDGYAEHAAVQAHLEAIREDVIANVDLFRRDQSVAQGLPDPTAMLRQGLDPFDRYRVNVLIEHREDGGAPVVVEPHPTCQNLLGRVEHQVHMGALYTNFLMAKAGALHRANGGFLVLEGMELLKQFFAWDQLKRTLKNRRIRIEEPGEQFRLYSTVTLEPDPIPLNVKVVLIGSPWLYYLLHAYDPEFQELFKVQAEFSDRVARTPDTILTFARLLSTCCEAEKLKPFDRGAVAKLVEHSSRLVEDQEKLATAFSHLLDVAREACFLAGQNGHDRVTAEDVQRAISAKIRRANRLDEQLQELIVERTLLVDTDGAVVGQVNGIAIIQLGEYHFGKPSRITARTFLGRGGIIDIEREARMGGRIHSKGVLILSGYLGGRYVQQAPLALSASLAFEQVYEEVEGDSASSAELYAILSSLSGLPIKQGFAVTGSVNQRGEVQAIGAVNAKIEGFFDVCRARGLTGEQGVLIPASNVRHLMLREDVVEAVAAGQFQIFPVRTIDEGIALLTGREAGERGPDGIFPEDSVNGLVQGRLREMAEQARAYGGETPAVSHQVDRHDEVESTISHSIRTRS</sequence>
<accession>D5MMV7</accession>
<evidence type="ECO:0000259" key="5">
    <source>
        <dbReference type="PROSITE" id="PS51786"/>
    </source>
</evidence>
<dbReference type="GO" id="GO:0006508">
    <property type="term" value="P:proteolysis"/>
    <property type="evidence" value="ECO:0007669"/>
    <property type="project" value="UniProtKB-KW"/>
</dbReference>
<dbReference type="Gene3D" id="1.10.8.60">
    <property type="match status" value="1"/>
</dbReference>
<evidence type="ECO:0000313" key="6">
    <source>
        <dbReference type="EMBL" id="CBE68057.1"/>
    </source>
</evidence>
<evidence type="ECO:0000313" key="7">
    <source>
        <dbReference type="Proteomes" id="UP000006898"/>
    </source>
</evidence>
<dbReference type="KEGG" id="mox:DAMO_0996"/>
<dbReference type="Pfam" id="PF20437">
    <property type="entry name" value="LonC_helical"/>
    <property type="match status" value="1"/>
</dbReference>
<protein>
    <recommendedName>
        <fullName evidence="2">endopeptidase La</fullName>
        <ecNumber evidence="2">3.4.21.53</ecNumber>
    </recommendedName>
</protein>
<organism evidence="6 7">
    <name type="scientific">Methylomirabilis oxygeniifera</name>
    <dbReference type="NCBI Taxonomy" id="671143"/>
    <lineage>
        <taxon>Bacteria</taxon>
        <taxon>Candidatus Methylomirabilota</taxon>
        <taxon>Candidatus Methylomirabilia</taxon>
        <taxon>Candidatus Methylomirabilales</taxon>
        <taxon>Candidatus Methylomirabilaceae</taxon>
        <taxon>Candidatus Methylomirabilis</taxon>
    </lineage>
</organism>
<reference evidence="6 7" key="1">
    <citation type="journal article" date="2010" name="Nature">
        <title>Nitrite-driven anaerobic methane oxidation by oxygenic bacteria.</title>
        <authorList>
            <person name="Ettwig K.F."/>
            <person name="Butler M.K."/>
            <person name="Le Paslier D."/>
            <person name="Pelletier E."/>
            <person name="Mangenot S."/>
            <person name="Kuypers M.M.M."/>
            <person name="Schreiber F."/>
            <person name="Dutilh B.E."/>
            <person name="Zedelius J."/>
            <person name="de Beer D."/>
            <person name="Gloerich J."/>
            <person name="Wessels H.J.C.T."/>
            <person name="van Allen T."/>
            <person name="Luesken F."/>
            <person name="Wu M."/>
            <person name="van de Pas-Schoonen K.T."/>
            <person name="Op den Camp H.J.M."/>
            <person name="Janssen-Megens E.M."/>
            <person name="Francoijs K-J."/>
            <person name="Stunnenberg H."/>
            <person name="Weissenbach J."/>
            <person name="Jetten M.S.M."/>
            <person name="Strous M."/>
        </authorList>
    </citation>
    <scope>NUCLEOTIDE SEQUENCE [LARGE SCALE GENOMIC DNA]</scope>
</reference>
<dbReference type="InterPro" id="IPR008269">
    <property type="entry name" value="Lon_proteolytic"/>
</dbReference>
<dbReference type="AlphaFoldDB" id="D5MMV7"/>
<dbReference type="InterPro" id="IPR027065">
    <property type="entry name" value="Lon_Prtase"/>
</dbReference>
<feature type="coiled-coil region" evidence="3">
    <location>
        <begin position="529"/>
        <end position="556"/>
    </location>
</feature>
<keyword evidence="2" id="KW-0378">Hydrolase</keyword>
<dbReference type="SUPFAM" id="SSF54211">
    <property type="entry name" value="Ribosomal protein S5 domain 2-like"/>
    <property type="match status" value="1"/>
</dbReference>
<dbReference type="GO" id="GO:0005524">
    <property type="term" value="F:ATP binding"/>
    <property type="evidence" value="ECO:0007669"/>
    <property type="project" value="InterPro"/>
</dbReference>
<dbReference type="Pfam" id="PF20436">
    <property type="entry name" value="LonB_AAA-LID"/>
    <property type="match status" value="1"/>
</dbReference>
<dbReference type="GO" id="GO:0004252">
    <property type="term" value="F:serine-type endopeptidase activity"/>
    <property type="evidence" value="ECO:0007669"/>
    <property type="project" value="UniProtKB-UniRule"/>
</dbReference>
<feature type="active site" evidence="2">
    <location>
        <position position="698"/>
    </location>
</feature>
<dbReference type="eggNOG" id="COG1067">
    <property type="taxonomic scope" value="Bacteria"/>
</dbReference>
<dbReference type="STRING" id="671143.DAMO_0996"/>
<evidence type="ECO:0000256" key="1">
    <source>
        <dbReference type="ARBA" id="ARBA00022670"/>
    </source>
</evidence>
<keyword evidence="1 2" id="KW-0645">Protease</keyword>
<evidence type="ECO:0000256" key="2">
    <source>
        <dbReference type="PROSITE-ProRule" id="PRU01122"/>
    </source>
</evidence>
<feature type="coiled-coil region" evidence="3">
    <location>
        <begin position="200"/>
        <end position="227"/>
    </location>
</feature>
<feature type="compositionally biased region" description="Polar residues" evidence="4">
    <location>
        <begin position="813"/>
        <end position="823"/>
    </location>
</feature>
<keyword evidence="2" id="KW-0720">Serine protease</keyword>
<dbReference type="PROSITE" id="PS51786">
    <property type="entry name" value="LON_PROTEOLYTIC"/>
    <property type="match status" value="1"/>
</dbReference>
<dbReference type="InterPro" id="IPR027417">
    <property type="entry name" value="P-loop_NTPase"/>
</dbReference>
<dbReference type="PATRIC" id="fig|671143.5.peg.874"/>
<feature type="region of interest" description="Disordered" evidence="4">
    <location>
        <begin position="794"/>
        <end position="823"/>
    </location>
</feature>
<feature type="domain" description="Lon proteolytic" evidence="5">
    <location>
        <begin position="565"/>
        <end position="760"/>
    </location>
</feature>
<dbReference type="InterPro" id="IPR046844">
    <property type="entry name" value="Lon-like_helical"/>
</dbReference>
<keyword evidence="3" id="KW-0175">Coiled coil</keyword>